<reference evidence="2 3" key="1">
    <citation type="journal article" date="2023" name="Microbiol. Resour. Announc.">
        <title>Complete Genome Sequence of Imperialibacter roseus strain P4T.</title>
        <authorList>
            <person name="Tizabi D.R."/>
            <person name="Bachvaroff T."/>
            <person name="Hill R.T."/>
        </authorList>
    </citation>
    <scope>NUCLEOTIDE SEQUENCE [LARGE SCALE GENOMIC DNA]</scope>
    <source>
        <strain evidence="2 3">P4T</strain>
    </source>
</reference>
<keyword evidence="3" id="KW-1185">Reference proteome</keyword>
<protein>
    <submittedName>
        <fullName evidence="2">Gluconate 2-dehydrogenase subunit 3 family protein</fullName>
        <ecNumber evidence="2">1.-.-.-</ecNumber>
    </submittedName>
</protein>
<evidence type="ECO:0000313" key="2">
    <source>
        <dbReference type="EMBL" id="WOK05832.1"/>
    </source>
</evidence>
<gene>
    <name evidence="2" type="ORF">RT717_22415</name>
</gene>
<proteinExistence type="predicted"/>
<name>A0ABZ0IMU3_9BACT</name>
<feature type="signal peptide" evidence="1">
    <location>
        <begin position="1"/>
        <end position="24"/>
    </location>
</feature>
<keyword evidence="2" id="KW-0560">Oxidoreductase</keyword>
<accession>A0ABZ0IMU3</accession>
<dbReference type="GO" id="GO:0016491">
    <property type="term" value="F:oxidoreductase activity"/>
    <property type="evidence" value="ECO:0007669"/>
    <property type="project" value="UniProtKB-KW"/>
</dbReference>
<organism evidence="2 3">
    <name type="scientific">Imperialibacter roseus</name>
    <dbReference type="NCBI Taxonomy" id="1324217"/>
    <lineage>
        <taxon>Bacteria</taxon>
        <taxon>Pseudomonadati</taxon>
        <taxon>Bacteroidota</taxon>
        <taxon>Cytophagia</taxon>
        <taxon>Cytophagales</taxon>
        <taxon>Flammeovirgaceae</taxon>
        <taxon>Imperialibacter</taxon>
    </lineage>
</organism>
<dbReference type="InterPro" id="IPR027056">
    <property type="entry name" value="Gluconate_2DH_su3"/>
</dbReference>
<dbReference type="EMBL" id="CP136051">
    <property type="protein sequence ID" value="WOK05832.1"/>
    <property type="molecule type" value="Genomic_DNA"/>
</dbReference>
<dbReference type="Proteomes" id="UP001302349">
    <property type="component" value="Chromosome"/>
</dbReference>
<dbReference type="EC" id="1.-.-.-" evidence="2"/>
<feature type="chain" id="PRO_5045937963" evidence="1">
    <location>
        <begin position="25"/>
        <end position="188"/>
    </location>
</feature>
<evidence type="ECO:0000256" key="1">
    <source>
        <dbReference type="SAM" id="SignalP"/>
    </source>
</evidence>
<dbReference type="RefSeq" id="WP_317488584.1">
    <property type="nucleotide sequence ID" value="NZ_CP136051.1"/>
</dbReference>
<dbReference type="Pfam" id="PF13618">
    <property type="entry name" value="Gluconate_2-dh3"/>
    <property type="match status" value="1"/>
</dbReference>
<sequence>MNRRELIKKTALFMGASVSAPAIMGILNGCTAEPNLYWTPKYVTKEQAVELEAIAETIIPATGTPGAKDAGVPAFIEKMVHEVYKPADVKKFMDGLAAFSKKVEDKEGDPFSQLDAAKQLEVIKAENSAALSSAGGGERPWFLSMKELTLLGFFTSEIGATQVLRYEAIPGRYEGCIPFSEVGKTWAT</sequence>
<evidence type="ECO:0000313" key="3">
    <source>
        <dbReference type="Proteomes" id="UP001302349"/>
    </source>
</evidence>
<keyword evidence="1" id="KW-0732">Signal</keyword>